<proteinExistence type="predicted"/>
<evidence type="ECO:0000313" key="2">
    <source>
        <dbReference type="Proteomes" id="UP001597383"/>
    </source>
</evidence>
<comment type="caution">
    <text evidence="1">The sequence shown here is derived from an EMBL/GenBank/DDBJ whole genome shotgun (WGS) entry which is preliminary data.</text>
</comment>
<dbReference type="Proteomes" id="UP001597383">
    <property type="component" value="Unassembled WGS sequence"/>
</dbReference>
<reference evidence="2" key="1">
    <citation type="journal article" date="2019" name="Int. J. Syst. Evol. Microbiol.">
        <title>The Global Catalogue of Microorganisms (GCM) 10K type strain sequencing project: providing services to taxonomists for standard genome sequencing and annotation.</title>
        <authorList>
            <consortium name="The Broad Institute Genomics Platform"/>
            <consortium name="The Broad Institute Genome Sequencing Center for Infectious Disease"/>
            <person name="Wu L."/>
            <person name="Ma J."/>
        </authorList>
    </citation>
    <scope>NUCLEOTIDE SEQUENCE [LARGE SCALE GENOMIC DNA]</scope>
    <source>
        <strain evidence="2">R28</strain>
    </source>
</reference>
<dbReference type="EMBL" id="JBHUHQ010000006">
    <property type="protein sequence ID" value="MFD2043284.1"/>
    <property type="molecule type" value="Genomic_DNA"/>
</dbReference>
<organism evidence="1 2">
    <name type="scientific">Ornithinibacillus salinisoli</name>
    <dbReference type="NCBI Taxonomy" id="1848459"/>
    <lineage>
        <taxon>Bacteria</taxon>
        <taxon>Bacillati</taxon>
        <taxon>Bacillota</taxon>
        <taxon>Bacilli</taxon>
        <taxon>Bacillales</taxon>
        <taxon>Bacillaceae</taxon>
        <taxon>Ornithinibacillus</taxon>
    </lineage>
</organism>
<name>A0ABW4VUC8_9BACI</name>
<sequence>MRILDTFPSFPQKPNVQRLREYYASYPDVFEVYFSYHCKNTDERLTKALERYRDDWDSIQKVHRQIAGLVEDVVGTYKAKYHLTFPIDVNLIVGAYGSNAYTHREIIPDITFAMERLTAESGPLKVIIAHEFGHATHNIISDQHRLNWKKMRWENPYIWLLREGAATHFSREIVPELKPSVYFSYHLEGDEWFEFAEKHKRSVIREFAMDIRNMKESGAFFKEWFSINGGSKFGYTRLAYYIADCMFQDFVKQRGEIETLLLWKNEAYFEMVEDWLSQQM</sequence>
<protein>
    <recommendedName>
        <fullName evidence="3">Aminopeptidase</fullName>
    </recommendedName>
</protein>
<keyword evidence="2" id="KW-1185">Reference proteome</keyword>
<accession>A0ABW4VUC8</accession>
<evidence type="ECO:0000313" key="1">
    <source>
        <dbReference type="EMBL" id="MFD2043284.1"/>
    </source>
</evidence>
<evidence type="ECO:0008006" key="3">
    <source>
        <dbReference type="Google" id="ProtNLM"/>
    </source>
</evidence>
<gene>
    <name evidence="1" type="ORF">ACFSJF_03170</name>
</gene>
<dbReference type="RefSeq" id="WP_377555012.1">
    <property type="nucleotide sequence ID" value="NZ_JBHUHQ010000006.1"/>
</dbReference>